<evidence type="ECO:0000256" key="1">
    <source>
        <dbReference type="SAM" id="MobiDB-lite"/>
    </source>
</evidence>
<reference evidence="2 3" key="1">
    <citation type="journal article" date="2019" name="Emerg. Microbes Infect.">
        <title>Comprehensive subspecies identification of 175 nontuberculous mycobacteria species based on 7547 genomic profiles.</title>
        <authorList>
            <person name="Matsumoto Y."/>
            <person name="Kinjo T."/>
            <person name="Motooka D."/>
            <person name="Nabeya D."/>
            <person name="Jung N."/>
            <person name="Uechi K."/>
            <person name="Horii T."/>
            <person name="Iida T."/>
            <person name="Fujita J."/>
            <person name="Nakamura S."/>
        </authorList>
    </citation>
    <scope>NUCLEOTIDE SEQUENCE [LARGE SCALE GENOMIC DNA]</scope>
    <source>
        <strain evidence="2 3">JCM 18538</strain>
    </source>
</reference>
<proteinExistence type="predicted"/>
<protein>
    <submittedName>
        <fullName evidence="2">Uncharacterized protein</fullName>
    </submittedName>
</protein>
<dbReference type="EMBL" id="AP022593">
    <property type="protein sequence ID" value="BBY49972.1"/>
    <property type="molecule type" value="Genomic_DNA"/>
</dbReference>
<feature type="compositionally biased region" description="Basic and acidic residues" evidence="1">
    <location>
        <begin position="28"/>
        <end position="38"/>
    </location>
</feature>
<feature type="region of interest" description="Disordered" evidence="1">
    <location>
        <begin position="112"/>
        <end position="173"/>
    </location>
</feature>
<name>A0A7I7RZB2_9MYCO</name>
<geneLocation type="plasmid" evidence="3">
    <name>pjcm18538 dna</name>
</geneLocation>
<gene>
    <name evidence="2" type="ORF">MARA_34400</name>
</gene>
<sequence>MPDHPEQEIGPGADQVPQPQYAVSGAGQRDEVGDDGVHSGEGLLYLRQPCRAEIGQGDLAGAAGEEGDAERVLKRLDRGRQRGLGDEQPFGGPPVVQFFAEDGEVPQLAKRDSRLGVARRTPPAGRRRTNSAVASCSAGDNGGWSDRERQAASMNRLRTSGGGMGQVSYCPPT</sequence>
<accession>A0A7I7RZB2</accession>
<dbReference type="Proteomes" id="UP000467428">
    <property type="component" value="Chromosome"/>
</dbReference>
<evidence type="ECO:0000313" key="3">
    <source>
        <dbReference type="Proteomes" id="UP000467428"/>
    </source>
</evidence>
<evidence type="ECO:0000313" key="2">
    <source>
        <dbReference type="EMBL" id="BBY49972.1"/>
    </source>
</evidence>
<feature type="region of interest" description="Disordered" evidence="1">
    <location>
        <begin position="1"/>
        <end position="40"/>
    </location>
</feature>
<dbReference type="AlphaFoldDB" id="A0A7I7RZB2"/>
<organism evidence="2 3">
    <name type="scientific">Mycolicibacterium arabiense</name>
    <dbReference type="NCBI Taxonomy" id="1286181"/>
    <lineage>
        <taxon>Bacteria</taxon>
        <taxon>Bacillati</taxon>
        <taxon>Actinomycetota</taxon>
        <taxon>Actinomycetes</taxon>
        <taxon>Mycobacteriales</taxon>
        <taxon>Mycobacteriaceae</taxon>
        <taxon>Mycolicibacterium</taxon>
    </lineage>
</organism>
<dbReference type="KEGG" id="marz:MARA_34400"/>
<keyword evidence="3" id="KW-1185">Reference proteome</keyword>